<sequence length="2132" mass="244011">MNAVYNLLDRPETLVLLARSTDSLTLQNFLDQVIEYMCHEISSYKPTAREKSLDLSPPISKHMSLINLGFQLSKLFNVNINVCDDRIIEILGSTDSQKSLIRDLSLLLSKSLNFANFNSIRIMELCQCLYKLLESSQLSEIRMNSILKGYFLRTGTAIEEIAALILRLLHDPTQISSALHAWIWGCINFPHSFNFAQIVTYMKKNILQHAFNRPARCILNNHPETSDCTFVKGLAFSRSQLADLNNLSRVTFYRMFSPDLDLDHEASFSQTLLNYANLLLVDMVTSSEEPSKGASEMVRNLFSSCWKAIIRDSSRSDFSSKLNLHSLLNQLSKIFQLAALTSVFLIKNKISFPEIGSLKLETYDDFMELFLTFVRCLDASYSPFSWVIIAHTFQILTLMKLSNCVSEDLAPFLQFFSDVFNEQNSLLELELMLNAFISLLNCLDVSNQGRLDFKNLVQQILVKLTKAFDYSSAKRAANVKFLEQKISQSNVEYLLIQSLIRISRSSVIEADSYERMLVYLRGKLECNLFSSYHSDLLVSLVVMAKNYPKIDKTTLHKANLIQSRAFDLVLCFLFPAQVEEETDTDASIVTQKNLLKCLLTLLDKHCLLSENCPLYCGYVSPSTIKFVQELLVDSLGCLASATFVDGEVLALATECFMTIGAGHSSEVAIQYSKEALRIIQSAMNNLSQIEKIPHLDHQATKRIRLDTTALNQVDLERTLSLLDSLHGESLILNDLTKEFKTFLKHIRAPFEDSSEQQMSYMPDFDENADSKLATDSFSAGNGIIKLFDQDIRWRSQLANVSRFLTAFLKCAFRQKHMKTISRFLQHLATVELTSYHTILIFEQLVYSLCHVILEDSDAQSVAPLLLIQTLCPASELLNTRLVEHFRKGQFDSVQRMLKLFGKMSQLFLISVSQPGVLNDQSREPIAELASFFESVIKKTFVSFKQFLFAVGDPIITDFHATFFAILYQAELAILQAQCTICGSSSIASCGIDDLLLSMLLNSRTAVPAQEIIIDALFFRDQFAQYWNVSFLKTQIQSLMDLLRSKAHQISCSNSNFLGYLLDSVLKLPSQLFDNIFLKSFALVIFNWAQSWPSAFDPDLEALFRKKLSRHFSSQNIFATFKQIFFYPHLKTFTTQFHEIEPLKRFLMEPELGPWLTEISLLDSNNNITNESVHTLIEGIILTISNTRKTICLNLTNCKLEDLRRSITLPGIFRFYLQNCPLKTVNYANPVIQLLDFAIGESSSIKSSEEIADSKQSILKAWFKKQSLKEPDIVHELLQLSNEIFIFPVFKILANFEKEPHFYLAVKIWLKYTDFLVNTLAGACTTPLSNFLRDFMLKNFFDLLWTAFDSGFHQTLCLFLQQFPKVFPATSLDRSPILDALFNLALEMTTRHFFVQKLSYYDQLRTFFQILLNKTQHFYLVDEMAIWRRFPLCTDKTMKAFLRAIEDGAAEAPFSIQLQRLDESLSHHPNMKLNRAWAFYNLSGFWTAKTAENVIDFTVPATDFVDKTNQFTLSRADEKRLSSVILTIINGSDFESRKAAIFCQELFLTKAPNLPIKEIKMLPSNEFLLDKVKDLCILANKPSQAEASVTAMKIIRDISQKGCFFKSSTESKFSKFEHRSTILQQFSLFNSSENIFSSAHSGRVKLAKNALIALDSMDKLLRLCKTESKLATKICQWLINNKMTTETAFCYFLKIFEQSEEYSRSFAPWMLVDFLKGFEHYSTGKVPVLSRLQESFSEVEYWFLNADVEQSHIWIEAMQSIHLEAEFYRLNNEQLFSEFTFPIDLNRILQKSIAIPHFSSELCAQLFERAWLMYQPSSEEYLQHFASLEMWLDILLKQRNISGIKTVQLLIARLGGSWTEEYETLKNKSEQSLEMLQSHQSVALEKLSSWDSFCSVAVEMAQNSSLTNLSAHFDVFEKTLVEDDEVLSKVICIEKLLSPMNEFSLIYKVLDSLDSVAFSETFFAMGRAINLEVKKDTLEIETVDALAYLRFQELGAVDKHEVFKTDVMTQNLQARYLQAKRMFDVGNVKLACGILSTALEQANLVSVDLRLLRTMESLSIVYADWLWTSRSEDLSTIINDVLDPMLKKLVDFQLQSLELVKSISTSYDCMARFCDRHYTVRFAFLFLSPLPRI</sequence>
<proteinExistence type="predicted"/>
<gene>
    <name evidence="1" type="ORF">Ciccas_000732</name>
</gene>
<comment type="caution">
    <text evidence="1">The sequence shown here is derived from an EMBL/GenBank/DDBJ whole genome shotgun (WGS) entry which is preliminary data.</text>
</comment>
<name>A0ABD2QM03_9PLAT</name>
<accession>A0ABD2QM03</accession>
<protein>
    <recommendedName>
        <fullName evidence="3">Non-specific serine/threonine protein kinase</fullName>
    </recommendedName>
</protein>
<dbReference type="EMBL" id="JBJKFK010000043">
    <property type="protein sequence ID" value="KAL3320566.1"/>
    <property type="molecule type" value="Genomic_DNA"/>
</dbReference>
<reference evidence="1 2" key="1">
    <citation type="submission" date="2024-11" db="EMBL/GenBank/DDBJ databases">
        <title>Adaptive evolution of stress response genes in parasites aligns with host niche diversity.</title>
        <authorList>
            <person name="Hahn C."/>
            <person name="Resl P."/>
        </authorList>
    </citation>
    <scope>NUCLEOTIDE SEQUENCE [LARGE SCALE GENOMIC DNA]</scope>
    <source>
        <strain evidence="1">EGGRZ-B1_66</strain>
        <tissue evidence="1">Body</tissue>
    </source>
</reference>
<organism evidence="1 2">
    <name type="scientific">Cichlidogyrus casuarinus</name>
    <dbReference type="NCBI Taxonomy" id="1844966"/>
    <lineage>
        <taxon>Eukaryota</taxon>
        <taxon>Metazoa</taxon>
        <taxon>Spiralia</taxon>
        <taxon>Lophotrochozoa</taxon>
        <taxon>Platyhelminthes</taxon>
        <taxon>Monogenea</taxon>
        <taxon>Monopisthocotylea</taxon>
        <taxon>Dactylogyridea</taxon>
        <taxon>Ancyrocephalidae</taxon>
        <taxon>Cichlidogyrus</taxon>
    </lineage>
</organism>
<evidence type="ECO:0000313" key="2">
    <source>
        <dbReference type="Proteomes" id="UP001626550"/>
    </source>
</evidence>
<keyword evidence="2" id="KW-1185">Reference proteome</keyword>
<evidence type="ECO:0008006" key="3">
    <source>
        <dbReference type="Google" id="ProtNLM"/>
    </source>
</evidence>
<evidence type="ECO:0000313" key="1">
    <source>
        <dbReference type="EMBL" id="KAL3320566.1"/>
    </source>
</evidence>
<dbReference type="Proteomes" id="UP001626550">
    <property type="component" value="Unassembled WGS sequence"/>
</dbReference>